<dbReference type="Pfam" id="PF13606">
    <property type="entry name" value="Ank_3"/>
    <property type="match status" value="1"/>
</dbReference>
<dbReference type="SUPFAM" id="SSF48403">
    <property type="entry name" value="Ankyrin repeat"/>
    <property type="match status" value="1"/>
</dbReference>
<dbReference type="SMART" id="SM00248">
    <property type="entry name" value="ANK"/>
    <property type="match status" value="1"/>
</dbReference>
<evidence type="ECO:0000313" key="2">
    <source>
        <dbReference type="EMBL" id="VUC30665.1"/>
    </source>
</evidence>
<dbReference type="InterPro" id="IPR036770">
    <property type="entry name" value="Ankyrin_rpt-contain_sf"/>
</dbReference>
<dbReference type="Proteomes" id="UP000766486">
    <property type="component" value="Unassembled WGS sequence"/>
</dbReference>
<accession>A0ABY6UHQ7</accession>
<feature type="repeat" description="ANK" evidence="1">
    <location>
        <begin position="87"/>
        <end position="119"/>
    </location>
</feature>
<dbReference type="PROSITE" id="PS50088">
    <property type="entry name" value="ANK_REPEAT"/>
    <property type="match status" value="1"/>
</dbReference>
<proteinExistence type="predicted"/>
<dbReference type="InterPro" id="IPR002110">
    <property type="entry name" value="Ankyrin_rpt"/>
</dbReference>
<keyword evidence="3" id="KW-1185">Reference proteome</keyword>
<name>A0ABY6UHQ7_BIOOC</name>
<evidence type="ECO:0000256" key="1">
    <source>
        <dbReference type="PROSITE-ProRule" id="PRU00023"/>
    </source>
</evidence>
<reference evidence="2 3" key="1">
    <citation type="submission" date="2019-06" db="EMBL/GenBank/DDBJ databases">
        <authorList>
            <person name="Broberg M."/>
        </authorList>
    </citation>
    <scope>NUCLEOTIDE SEQUENCE [LARGE SCALE GENOMIC DNA]</scope>
</reference>
<comment type="caution">
    <text evidence="2">The sequence shown here is derived from an EMBL/GenBank/DDBJ whole genome shotgun (WGS) entry which is preliminary data.</text>
</comment>
<organism evidence="2 3">
    <name type="scientific">Bionectria ochroleuca</name>
    <name type="common">Gliocladium roseum</name>
    <dbReference type="NCBI Taxonomy" id="29856"/>
    <lineage>
        <taxon>Eukaryota</taxon>
        <taxon>Fungi</taxon>
        <taxon>Dikarya</taxon>
        <taxon>Ascomycota</taxon>
        <taxon>Pezizomycotina</taxon>
        <taxon>Sordariomycetes</taxon>
        <taxon>Hypocreomycetidae</taxon>
        <taxon>Hypocreales</taxon>
        <taxon>Bionectriaceae</taxon>
        <taxon>Clonostachys</taxon>
    </lineage>
</organism>
<protein>
    <submittedName>
        <fullName evidence="2">Uncharacterized protein</fullName>
    </submittedName>
</protein>
<sequence length="428" mass="48509">MIASLEKKVNSSKKRTRFLTSMKVVFNDEVFEKLEKKFTRLNQLITRAFQILMTDSQPFVYARDGNLSGLLQCFDRSEATPFDKDVFGWSLIHHAAFSQKIDICKKLLDLGVDVNERTNSLETCLRCFSSITYGTLPDQDRIDFTGFLLSRGAEIECYADEPQDEQLGALYEGTVGSFSLLQSHLFPHYYDEELTTRLLCALRFALNPWSPAEQFRVSLHQRGEITAEDIKRSEEFHLPILNIALLGLSIRLQRRAAVDDLHNWQSLVSLVLSESRVASGLTPLPMLDTAFIKSACSGQKRMATPLLCVIIGSLKAVGHVDVRWKMGVGKAARSWVKAVKDAGMDINQYGRAEQSNLSSESPSNYFHRGRKIWARGLARLERLDVGSEVEDWELWWNEHVSGNQGQEDGFASTDELGGYVQLSFFIFW</sequence>
<gene>
    <name evidence="2" type="ORF">CLO192961_LOCUS291800</name>
</gene>
<dbReference type="Gene3D" id="1.25.40.20">
    <property type="entry name" value="Ankyrin repeat-containing domain"/>
    <property type="match status" value="1"/>
</dbReference>
<dbReference type="EMBL" id="CABFNS010000823">
    <property type="protein sequence ID" value="VUC30665.1"/>
    <property type="molecule type" value="Genomic_DNA"/>
</dbReference>
<evidence type="ECO:0000313" key="3">
    <source>
        <dbReference type="Proteomes" id="UP000766486"/>
    </source>
</evidence>
<keyword evidence="1" id="KW-0040">ANK repeat</keyword>